<feature type="domain" description="Mg chelatase-related protein C-terminal" evidence="2">
    <location>
        <begin position="411"/>
        <end position="504"/>
    </location>
</feature>
<dbReference type="EMBL" id="LR796140">
    <property type="protein sequence ID" value="CAB4121184.1"/>
    <property type="molecule type" value="Genomic_DNA"/>
</dbReference>
<dbReference type="PANTHER" id="PTHR32039:SF7">
    <property type="entry name" value="COMPETENCE PROTEIN COMM"/>
    <property type="match status" value="1"/>
</dbReference>
<reference evidence="3" key="1">
    <citation type="submission" date="2020-04" db="EMBL/GenBank/DDBJ databases">
        <authorList>
            <person name="Chiriac C."/>
            <person name="Salcher M."/>
            <person name="Ghai R."/>
            <person name="Kavagutti S V."/>
        </authorList>
    </citation>
    <scope>NUCLEOTIDE SEQUENCE</scope>
</reference>
<dbReference type="PANTHER" id="PTHR32039">
    <property type="entry name" value="MAGNESIUM-CHELATASE SUBUNIT CHLI"/>
    <property type="match status" value="1"/>
</dbReference>
<dbReference type="InterPro" id="IPR014721">
    <property type="entry name" value="Ribsml_uS5_D2-typ_fold_subgr"/>
</dbReference>
<dbReference type="Gene3D" id="3.40.50.300">
    <property type="entry name" value="P-loop containing nucleotide triphosphate hydrolases"/>
    <property type="match status" value="1"/>
</dbReference>
<name>A0A6J5KGR9_9CAUD</name>
<accession>A0A6J5KGR9</accession>
<dbReference type="Pfam" id="PF01078">
    <property type="entry name" value="Mg_chelatase"/>
    <property type="match status" value="1"/>
</dbReference>
<dbReference type="Pfam" id="PF13335">
    <property type="entry name" value="Mg_chelatase_C"/>
    <property type="match status" value="1"/>
</dbReference>
<evidence type="ECO:0000313" key="3">
    <source>
        <dbReference type="EMBL" id="CAB4121184.1"/>
    </source>
</evidence>
<proteinExistence type="predicted"/>
<sequence>MNTKVYSATPLGLDAHLVRVEININLEKDGFLIVGLADRTIGESKRRIQTAIKSAGIIMPHASYITINLAPATLRKEGSLFDLPIAIGVLQSLGKINMSQDFIDETIFIGELSLDGTVNAIRGALPISNDMHKLGKKRLILPMDNAKEAALTRDIEIIGIKDLQEVISYINGHITIQSTHVNIDNYATKTTTLDFGDVKGQKYPKRALQVAAAGNHNMLFSGPPGSGKTMLAKRLPSIMPPLSMSEIIETTKIYSVAGKLQEESLIIDRPFRAPHHSASRATIIGGGHNHAIPGEVSLAHNGVLFLDEFVEFRRDALEALRQPLEDRMIEVNRILFSVQYPAAFLLIAAYNPCPCGYFGDKTKICSCTTTQIQSYKNKLSGPLIDRIDIKVTVHAVTYEESQTKNSIESVTSDSLKNGVMRAIDMQRLRFGKYGVYNSTMTSNEVDMYCKLTDKAQDIVRIAFERLNMSMRSYHKCLKVARTIADIEGSEIIDVKHIQEAIIFRS</sequence>
<dbReference type="InterPro" id="IPR025158">
    <property type="entry name" value="Mg_chelat-rel_C"/>
</dbReference>
<dbReference type="Gene3D" id="3.30.230.10">
    <property type="match status" value="1"/>
</dbReference>
<dbReference type="InterPro" id="IPR027417">
    <property type="entry name" value="P-loop_NTPase"/>
</dbReference>
<protein>
    <submittedName>
        <fullName evidence="3">COG0606 Predicted ATPase with chaperone activity</fullName>
    </submittedName>
</protein>
<gene>
    <name evidence="3" type="ORF">UFOVP9_22</name>
</gene>
<feature type="domain" description="Magnesium chelatase ChlI-like catalytic" evidence="1">
    <location>
        <begin position="194"/>
        <end position="400"/>
    </location>
</feature>
<dbReference type="NCBIfam" id="TIGR00368">
    <property type="entry name" value="YifB family Mg chelatase-like AAA ATPase"/>
    <property type="match status" value="1"/>
</dbReference>
<dbReference type="InterPro" id="IPR045006">
    <property type="entry name" value="CHLI-like"/>
</dbReference>
<dbReference type="Pfam" id="PF13541">
    <property type="entry name" value="ChlI"/>
    <property type="match status" value="1"/>
</dbReference>
<dbReference type="GO" id="GO:0005524">
    <property type="term" value="F:ATP binding"/>
    <property type="evidence" value="ECO:0007669"/>
    <property type="project" value="InterPro"/>
</dbReference>
<dbReference type="InterPro" id="IPR004482">
    <property type="entry name" value="Mg_chelat-rel"/>
</dbReference>
<dbReference type="InterPro" id="IPR020568">
    <property type="entry name" value="Ribosomal_Su5_D2-typ_SF"/>
</dbReference>
<dbReference type="SUPFAM" id="SSF54211">
    <property type="entry name" value="Ribosomal protein S5 domain 2-like"/>
    <property type="match status" value="1"/>
</dbReference>
<dbReference type="InterPro" id="IPR000523">
    <property type="entry name" value="Mg_chelatse_chII-like_cat_dom"/>
</dbReference>
<dbReference type="SUPFAM" id="SSF52540">
    <property type="entry name" value="P-loop containing nucleoside triphosphate hydrolases"/>
    <property type="match status" value="1"/>
</dbReference>
<evidence type="ECO:0000259" key="1">
    <source>
        <dbReference type="Pfam" id="PF01078"/>
    </source>
</evidence>
<organism evidence="3">
    <name type="scientific">uncultured Caudovirales phage</name>
    <dbReference type="NCBI Taxonomy" id="2100421"/>
    <lineage>
        <taxon>Viruses</taxon>
        <taxon>Duplodnaviria</taxon>
        <taxon>Heunggongvirae</taxon>
        <taxon>Uroviricota</taxon>
        <taxon>Caudoviricetes</taxon>
        <taxon>Peduoviridae</taxon>
        <taxon>Maltschvirus</taxon>
        <taxon>Maltschvirus maltsch</taxon>
    </lineage>
</organism>
<evidence type="ECO:0000259" key="2">
    <source>
        <dbReference type="Pfam" id="PF13335"/>
    </source>
</evidence>